<geneLocation type="plasmid" evidence="3 4">
    <name>pGD02.2.1</name>
</geneLocation>
<accession>A0AA46X199</accession>
<dbReference type="Proteomes" id="UP001162740">
    <property type="component" value="Plasmid pGD02.2.1"/>
</dbReference>
<protein>
    <submittedName>
        <fullName evidence="3">Helicase associated domain-containing protein</fullName>
    </submittedName>
</protein>
<dbReference type="EMBL" id="CP083975">
    <property type="protein sequence ID" value="UZF48266.1"/>
    <property type="molecule type" value="Genomic_DNA"/>
</dbReference>
<sequence>MSRRTTLSWRFHAAGFETTGLGGVRGPTSLGQPQWGHGLNHLQTHVATHGNADVPRRHVTEDGFALGMWVQSGRKELRAGKLTAPSPPGGVVRGRVHGTL</sequence>
<evidence type="ECO:0000259" key="2">
    <source>
        <dbReference type="Pfam" id="PF03457"/>
    </source>
</evidence>
<reference evidence="3 4" key="1">
    <citation type="journal article" date="2021" name="Front. Microbiol.">
        <title>Bacterial Transformation of Aromatic Monomers in Softwood Black Liquor.</title>
        <authorList>
            <person name="Navas L.E."/>
            <person name="Dexter G."/>
            <person name="Liu J."/>
            <person name="Levy-Booth D."/>
            <person name="Cho M."/>
            <person name="Jang S.K."/>
            <person name="Mansfield S.D."/>
            <person name="Renneckar S."/>
            <person name="Mohn W.W."/>
            <person name="Eltis L.D."/>
        </authorList>
    </citation>
    <scope>NUCLEOTIDE SEQUENCE [LARGE SCALE GENOMIC DNA]</scope>
    <source>
        <strain evidence="3 4">GD02</strain>
    </source>
</reference>
<evidence type="ECO:0000256" key="1">
    <source>
        <dbReference type="SAM" id="MobiDB-lite"/>
    </source>
</evidence>
<gene>
    <name evidence="3" type="ORF">KUM34_028370</name>
</gene>
<name>A0AA46X199_RHORH</name>
<feature type="region of interest" description="Disordered" evidence="1">
    <location>
        <begin position="78"/>
        <end position="100"/>
    </location>
</feature>
<organism evidence="3 4">
    <name type="scientific">Rhodococcus rhodochrous</name>
    <dbReference type="NCBI Taxonomy" id="1829"/>
    <lineage>
        <taxon>Bacteria</taxon>
        <taxon>Bacillati</taxon>
        <taxon>Actinomycetota</taxon>
        <taxon>Actinomycetes</taxon>
        <taxon>Mycobacteriales</taxon>
        <taxon>Nocardiaceae</taxon>
        <taxon>Rhodococcus</taxon>
    </lineage>
</organism>
<dbReference type="InterPro" id="IPR005114">
    <property type="entry name" value="Helicase_assoc"/>
</dbReference>
<keyword evidence="3" id="KW-0614">Plasmid</keyword>
<dbReference type="AlphaFoldDB" id="A0AA46X199"/>
<evidence type="ECO:0000313" key="4">
    <source>
        <dbReference type="Proteomes" id="UP001162740"/>
    </source>
</evidence>
<dbReference type="Pfam" id="PF03457">
    <property type="entry name" value="HA"/>
    <property type="match status" value="1"/>
</dbReference>
<dbReference type="Gene3D" id="6.10.140.530">
    <property type="match status" value="1"/>
</dbReference>
<feature type="domain" description="Helicase-associated" evidence="2">
    <location>
        <begin position="34"/>
        <end position="84"/>
    </location>
</feature>
<dbReference type="RefSeq" id="WP_420917841.1">
    <property type="nucleotide sequence ID" value="NZ_CP083975.1"/>
</dbReference>
<evidence type="ECO:0000313" key="3">
    <source>
        <dbReference type="EMBL" id="UZF48266.1"/>
    </source>
</evidence>
<proteinExistence type="predicted"/>